<dbReference type="RefSeq" id="WP_320883335.1">
    <property type="nucleotide sequence ID" value="NZ_BAABZA010000001.1"/>
</dbReference>
<name>A0AB35UII8_9FIRM</name>
<organism evidence="1 2">
    <name type="scientific">Dielma fastidiosa</name>
    <dbReference type="NCBI Taxonomy" id="1034346"/>
    <lineage>
        <taxon>Bacteria</taxon>
        <taxon>Bacillati</taxon>
        <taxon>Bacillota</taxon>
        <taxon>Erysipelotrichia</taxon>
        <taxon>Erysipelotrichales</taxon>
        <taxon>Erysipelotrichaceae</taxon>
        <taxon>Dielma</taxon>
    </lineage>
</organism>
<comment type="caution">
    <text evidence="1">The sequence shown here is derived from an EMBL/GenBank/DDBJ whole genome shotgun (WGS) entry which is preliminary data.</text>
</comment>
<reference evidence="1" key="1">
    <citation type="submission" date="2022-03" db="EMBL/GenBank/DDBJ databases">
        <title>First case of bacteraemia caused by Dielma fastidiosa in a patient hospitalised with diverticulitis.</title>
        <authorList>
            <person name="Forman-Ankjaer B."/>
            <person name="Hvid-Jensen F."/>
            <person name="Kobel C.M."/>
            <person name="Greve T."/>
        </authorList>
    </citation>
    <scope>NUCLEOTIDE SEQUENCE</scope>
    <source>
        <strain evidence="1">AUH_DF_2021</strain>
    </source>
</reference>
<sequence length="90" mass="10012">MLDALDLIDQIQGVNGEVDENGYVTVYHRTNAENATKIKSTKSMIAKEDDLFFSTKENGQNEGYGDTVVKLSIPVEKLVLDDIFDDEANN</sequence>
<evidence type="ECO:0000313" key="2">
    <source>
        <dbReference type="Proteomes" id="UP001276902"/>
    </source>
</evidence>
<protein>
    <submittedName>
        <fullName evidence="1">Uncharacterized protein</fullName>
    </submittedName>
</protein>
<gene>
    <name evidence="1" type="ORF">MQE39_06365</name>
</gene>
<accession>A0AB35UII8</accession>
<dbReference type="AlphaFoldDB" id="A0AB35UII8"/>
<dbReference type="EMBL" id="JALDAW010000011">
    <property type="protein sequence ID" value="MDY5167748.1"/>
    <property type="molecule type" value="Genomic_DNA"/>
</dbReference>
<dbReference type="Proteomes" id="UP001276902">
    <property type="component" value="Unassembled WGS sequence"/>
</dbReference>
<evidence type="ECO:0000313" key="1">
    <source>
        <dbReference type="EMBL" id="MDY5167748.1"/>
    </source>
</evidence>
<proteinExistence type="predicted"/>